<dbReference type="InterPro" id="IPR000748">
    <property type="entry name" value="PsdUridine_synth_RsuA/RluB/E/F"/>
</dbReference>
<evidence type="ECO:0000256" key="2">
    <source>
        <dbReference type="ARBA" id="ARBA00023235"/>
    </source>
</evidence>
<evidence type="ECO:0000256" key="3">
    <source>
        <dbReference type="PROSITE-ProRule" id="PRU00182"/>
    </source>
</evidence>
<evidence type="ECO:0000313" key="7">
    <source>
        <dbReference type="Proteomes" id="UP000190774"/>
    </source>
</evidence>
<dbReference type="GO" id="GO:0120159">
    <property type="term" value="F:rRNA pseudouridine synthase activity"/>
    <property type="evidence" value="ECO:0007669"/>
    <property type="project" value="UniProtKB-ARBA"/>
</dbReference>
<dbReference type="CDD" id="cd00165">
    <property type="entry name" value="S4"/>
    <property type="match status" value="1"/>
</dbReference>
<proteinExistence type="inferred from homology"/>
<dbReference type="PANTHER" id="PTHR47683:SF2">
    <property type="entry name" value="RNA-BINDING S4 DOMAIN-CONTAINING PROTEIN"/>
    <property type="match status" value="1"/>
</dbReference>
<dbReference type="NCBIfam" id="TIGR00093">
    <property type="entry name" value="pseudouridine synthase"/>
    <property type="match status" value="1"/>
</dbReference>
<dbReference type="EMBL" id="FUYE01000001">
    <property type="protein sequence ID" value="SKA76077.1"/>
    <property type="molecule type" value="Genomic_DNA"/>
</dbReference>
<evidence type="ECO:0000256" key="1">
    <source>
        <dbReference type="ARBA" id="ARBA00008348"/>
    </source>
</evidence>
<dbReference type="Pfam" id="PF01479">
    <property type="entry name" value="S4"/>
    <property type="match status" value="1"/>
</dbReference>
<dbReference type="InterPro" id="IPR006145">
    <property type="entry name" value="PsdUridine_synth_RsuA/RluA"/>
</dbReference>
<dbReference type="Proteomes" id="UP000190774">
    <property type="component" value="Unassembled WGS sequence"/>
</dbReference>
<dbReference type="Gene3D" id="3.30.70.1560">
    <property type="entry name" value="Alpha-L RNA-binding motif"/>
    <property type="match status" value="1"/>
</dbReference>
<gene>
    <name evidence="6" type="ORF">SAMN02745166_00118</name>
</gene>
<dbReference type="AlphaFoldDB" id="A0A1T4WFV7"/>
<dbReference type="SUPFAM" id="SSF55120">
    <property type="entry name" value="Pseudouridine synthase"/>
    <property type="match status" value="1"/>
</dbReference>
<dbReference type="Pfam" id="PF00849">
    <property type="entry name" value="PseudoU_synth_2"/>
    <property type="match status" value="1"/>
</dbReference>
<dbReference type="GO" id="GO:0000455">
    <property type="term" value="P:enzyme-directed rRNA pseudouridine synthesis"/>
    <property type="evidence" value="ECO:0007669"/>
    <property type="project" value="UniProtKB-ARBA"/>
</dbReference>
<dbReference type="InterPro" id="IPR020103">
    <property type="entry name" value="PsdUridine_synth_cat_dom_sf"/>
</dbReference>
<organism evidence="6 7">
    <name type="scientific">Prosthecobacter debontii</name>
    <dbReference type="NCBI Taxonomy" id="48467"/>
    <lineage>
        <taxon>Bacteria</taxon>
        <taxon>Pseudomonadati</taxon>
        <taxon>Verrucomicrobiota</taxon>
        <taxon>Verrucomicrobiia</taxon>
        <taxon>Verrucomicrobiales</taxon>
        <taxon>Verrucomicrobiaceae</taxon>
        <taxon>Prosthecobacter</taxon>
    </lineage>
</organism>
<feature type="domain" description="RNA-binding S4" evidence="5">
    <location>
        <begin position="4"/>
        <end position="64"/>
    </location>
</feature>
<keyword evidence="7" id="KW-1185">Reference proteome</keyword>
<evidence type="ECO:0000313" key="6">
    <source>
        <dbReference type="EMBL" id="SKA76077.1"/>
    </source>
</evidence>
<dbReference type="STRING" id="48467.SAMN02745166_00118"/>
<dbReference type="PANTHER" id="PTHR47683">
    <property type="entry name" value="PSEUDOURIDINE SYNTHASE FAMILY PROTEIN-RELATED"/>
    <property type="match status" value="1"/>
</dbReference>
<dbReference type="PROSITE" id="PS01149">
    <property type="entry name" value="PSI_RSU"/>
    <property type="match status" value="1"/>
</dbReference>
<dbReference type="InterPro" id="IPR002942">
    <property type="entry name" value="S4_RNA-bd"/>
</dbReference>
<dbReference type="RefSeq" id="WP_078811361.1">
    <property type="nucleotide sequence ID" value="NZ_FUYE01000001.1"/>
</dbReference>
<dbReference type="GO" id="GO:0003723">
    <property type="term" value="F:RNA binding"/>
    <property type="evidence" value="ECO:0007669"/>
    <property type="project" value="UniProtKB-KW"/>
</dbReference>
<dbReference type="Gene3D" id="3.10.290.10">
    <property type="entry name" value="RNA-binding S4 domain"/>
    <property type="match status" value="1"/>
</dbReference>
<dbReference type="PROSITE" id="PS50889">
    <property type="entry name" value="S4"/>
    <property type="match status" value="1"/>
</dbReference>
<keyword evidence="2 4" id="KW-0413">Isomerase</keyword>
<dbReference type="InterPro" id="IPR036986">
    <property type="entry name" value="S4_RNA-bd_sf"/>
</dbReference>
<sequence length="237" mass="26416">MTRTGLARALSKLGHCSRSQGTVLIRAGQVSLNGRICRNPEQPVFLGKDVIQIKEAPITAAEPIYLMLNKPRGLVTTAQDEAGRDTVYQCFQGAPLPHLSPVGRLDKASEGLLLFTNDNAWAHRITDPSTHVDKTYHVQVSELLDDDRLARLRRGAIHDGELLSLRKVTLLRSGEKNCWLEITLDEGRNRHIRRVLEAHGLETLRLIRISIGSLALSTLPKGQWRHLRPDEVAALRA</sequence>
<dbReference type="InterPro" id="IPR018496">
    <property type="entry name" value="PsdUridine_synth_RsuA/RluB_CS"/>
</dbReference>
<dbReference type="InterPro" id="IPR020094">
    <property type="entry name" value="TruA/RsuA/RluB/E/F_N"/>
</dbReference>
<evidence type="ECO:0000259" key="5">
    <source>
        <dbReference type="SMART" id="SM00363"/>
    </source>
</evidence>
<dbReference type="Gene3D" id="3.30.70.580">
    <property type="entry name" value="Pseudouridine synthase I, catalytic domain, N-terminal subdomain"/>
    <property type="match status" value="1"/>
</dbReference>
<evidence type="ECO:0000256" key="4">
    <source>
        <dbReference type="RuleBase" id="RU003887"/>
    </source>
</evidence>
<dbReference type="InterPro" id="IPR042092">
    <property type="entry name" value="PsdUridine_s_RsuA/RluB/E/F_cat"/>
</dbReference>
<dbReference type="InterPro" id="IPR050343">
    <property type="entry name" value="RsuA_PseudoU_synthase"/>
</dbReference>
<keyword evidence="3" id="KW-0694">RNA-binding</keyword>
<dbReference type="SUPFAM" id="SSF55174">
    <property type="entry name" value="Alpha-L RNA-binding motif"/>
    <property type="match status" value="1"/>
</dbReference>
<accession>A0A1T4WFV7</accession>
<reference evidence="7" key="1">
    <citation type="submission" date="2017-02" db="EMBL/GenBank/DDBJ databases">
        <authorList>
            <person name="Varghese N."/>
            <person name="Submissions S."/>
        </authorList>
    </citation>
    <scope>NUCLEOTIDE SEQUENCE [LARGE SCALE GENOMIC DNA]</scope>
    <source>
        <strain evidence="7">ATCC 700200</strain>
    </source>
</reference>
<protein>
    <recommendedName>
        <fullName evidence="4">Pseudouridine synthase</fullName>
        <ecNumber evidence="4">5.4.99.-</ecNumber>
    </recommendedName>
</protein>
<comment type="similarity">
    <text evidence="1 4">Belongs to the pseudouridine synthase RsuA family.</text>
</comment>
<dbReference type="CDD" id="cd02870">
    <property type="entry name" value="PseudoU_synth_RsuA_like"/>
    <property type="match status" value="1"/>
</dbReference>
<dbReference type="EC" id="5.4.99.-" evidence="4"/>
<name>A0A1T4WFV7_9BACT</name>
<dbReference type="OrthoDB" id="9807213at2"/>
<dbReference type="SMART" id="SM00363">
    <property type="entry name" value="S4"/>
    <property type="match status" value="1"/>
</dbReference>